<reference evidence="3" key="1">
    <citation type="submission" date="2014-09" db="EMBL/GenBank/DDBJ databases">
        <authorList>
            <person name="Mudge J."/>
            <person name="Ramaraj T."/>
            <person name="Lindquist I.E."/>
            <person name="Bharti A.K."/>
            <person name="Sundararajan A."/>
            <person name="Cameron C.T."/>
            <person name="Woodward J.E."/>
            <person name="May G.D."/>
            <person name="Brubaker C."/>
            <person name="Broadhvest J."/>
            <person name="Wilkins T.A."/>
        </authorList>
    </citation>
    <scope>NUCLEOTIDE SEQUENCE</scope>
    <source>
        <strain evidence="3">cv. AKA8401</strain>
    </source>
</reference>
<protein>
    <submittedName>
        <fullName evidence="2">Uncharacterized protein</fullName>
    </submittedName>
</protein>
<feature type="transmembrane region" description="Helical" evidence="1">
    <location>
        <begin position="16"/>
        <end position="38"/>
    </location>
</feature>
<proteinExistence type="predicted"/>
<dbReference type="EMBL" id="JRRC01045048">
    <property type="protein sequence ID" value="KHF98592.1"/>
    <property type="molecule type" value="Genomic_DNA"/>
</dbReference>
<keyword evidence="1" id="KW-0472">Membrane</keyword>
<organism evidence="2 3">
    <name type="scientific">Gossypium arboreum</name>
    <name type="common">Tree cotton</name>
    <name type="synonym">Gossypium nanking</name>
    <dbReference type="NCBI Taxonomy" id="29729"/>
    <lineage>
        <taxon>Eukaryota</taxon>
        <taxon>Viridiplantae</taxon>
        <taxon>Streptophyta</taxon>
        <taxon>Embryophyta</taxon>
        <taxon>Tracheophyta</taxon>
        <taxon>Spermatophyta</taxon>
        <taxon>Magnoliopsida</taxon>
        <taxon>eudicotyledons</taxon>
        <taxon>Gunneridae</taxon>
        <taxon>Pentapetalae</taxon>
        <taxon>rosids</taxon>
        <taxon>malvids</taxon>
        <taxon>Malvales</taxon>
        <taxon>Malvaceae</taxon>
        <taxon>Malvoideae</taxon>
        <taxon>Gossypium</taxon>
    </lineage>
</organism>
<evidence type="ECO:0000313" key="3">
    <source>
        <dbReference type="Proteomes" id="UP000032142"/>
    </source>
</evidence>
<keyword evidence="1" id="KW-0812">Transmembrane</keyword>
<keyword evidence="1" id="KW-1133">Transmembrane helix</keyword>
<gene>
    <name evidence="2" type="ORF">F383_12319</name>
</gene>
<accession>A0A0B0M905</accession>
<name>A0A0B0M905_GOSAR</name>
<dbReference type="Proteomes" id="UP000032142">
    <property type="component" value="Unassembled WGS sequence"/>
</dbReference>
<evidence type="ECO:0000256" key="1">
    <source>
        <dbReference type="SAM" id="Phobius"/>
    </source>
</evidence>
<comment type="caution">
    <text evidence="2">The sequence shown here is derived from an EMBL/GenBank/DDBJ whole genome shotgun (WGS) entry which is preliminary data.</text>
</comment>
<keyword evidence="3" id="KW-1185">Reference proteome</keyword>
<evidence type="ECO:0000313" key="2">
    <source>
        <dbReference type="EMBL" id="KHF98592.1"/>
    </source>
</evidence>
<dbReference type="AlphaFoldDB" id="A0A0B0M905"/>
<sequence>MRFYFQCAFSGSDLKYYFYLVSELLLLNMAFITTLIAGDYGLGDIWMRGGVVYRQIWRRISVTMWGSFAIK</sequence>